<dbReference type="Pfam" id="PF00156">
    <property type="entry name" value="Pribosyltran"/>
    <property type="match status" value="1"/>
</dbReference>
<evidence type="ECO:0000256" key="6">
    <source>
        <dbReference type="ARBA" id="ARBA00022490"/>
    </source>
</evidence>
<dbReference type="EMBL" id="JTDE01002255">
    <property type="protein sequence ID" value="KAF7257626.1"/>
    <property type="molecule type" value="Genomic_DNA"/>
</dbReference>
<evidence type="ECO:0000256" key="4">
    <source>
        <dbReference type="ARBA" id="ARBA00008391"/>
    </source>
</evidence>
<evidence type="ECO:0000256" key="8">
    <source>
        <dbReference type="ARBA" id="ARBA00022679"/>
    </source>
</evidence>
<comment type="similarity">
    <text evidence="4 13">Belongs to the purine/pyrimidine phosphoribosyltransferase family.</text>
</comment>
<comment type="cofactor">
    <cofactor evidence="1 13">
        <name>Mg(2+)</name>
        <dbReference type="ChEBI" id="CHEBI:18420"/>
    </cofactor>
</comment>
<protein>
    <recommendedName>
        <fullName evidence="5 13">Hypoxanthine phosphoribosyltransferase</fullName>
        <ecNumber evidence="5 13">2.4.2.8</ecNumber>
    </recommendedName>
</protein>
<keyword evidence="12 13" id="KW-0460">Magnesium</keyword>
<feature type="domain" description="Phosphoribosyltransferase" evidence="14">
    <location>
        <begin position="42"/>
        <end position="201"/>
    </location>
</feature>
<evidence type="ECO:0000256" key="9">
    <source>
        <dbReference type="ARBA" id="ARBA00022723"/>
    </source>
</evidence>
<dbReference type="InterPro" id="IPR000836">
    <property type="entry name" value="PRTase_dom"/>
</dbReference>
<comment type="caution">
    <text evidence="15">The sequence shown here is derived from an EMBL/GenBank/DDBJ whole genome shotgun (WGS) entry which is preliminary data.</text>
</comment>
<evidence type="ECO:0000256" key="1">
    <source>
        <dbReference type="ARBA" id="ARBA00001946"/>
    </source>
</evidence>
<sequence length="226" mass="25423">MGDAGRSYSAVVIPDDFPGYSHNEIRLSSRYQDYIESILVPNGLIKDRLEKMATDIINNLEKKKSTSLTLICILKGGFKFASDLSEKLEATAYAKGKGVTIHMDFIVASTYVNDRVGHETQLRPCSDLKKFQNRDLLVVEDLIDTGTTLHKLVAYLSSLKPHSLEVASLLIKRRPECASFQPDYVGFEVPDRFIVGYAIDYNDNFRELPHVCVINDKGKKQFAVTQ</sequence>
<evidence type="ECO:0000313" key="16">
    <source>
        <dbReference type="Proteomes" id="UP000822476"/>
    </source>
</evidence>
<dbReference type="EC" id="2.4.2.8" evidence="5 13"/>
<accession>A0A8S9YW75</accession>
<organism evidence="15 16">
    <name type="scientific">Paragonimus skrjabini miyazakii</name>
    <dbReference type="NCBI Taxonomy" id="59628"/>
    <lineage>
        <taxon>Eukaryota</taxon>
        <taxon>Metazoa</taxon>
        <taxon>Spiralia</taxon>
        <taxon>Lophotrochozoa</taxon>
        <taxon>Platyhelminthes</taxon>
        <taxon>Trematoda</taxon>
        <taxon>Digenea</taxon>
        <taxon>Plagiorchiida</taxon>
        <taxon>Troglotremata</taxon>
        <taxon>Troglotrematidae</taxon>
        <taxon>Paragonimus</taxon>
    </lineage>
</organism>
<evidence type="ECO:0000256" key="10">
    <source>
        <dbReference type="ARBA" id="ARBA00022726"/>
    </source>
</evidence>
<evidence type="ECO:0000256" key="2">
    <source>
        <dbReference type="ARBA" id="ARBA00004496"/>
    </source>
</evidence>
<dbReference type="PANTHER" id="PTHR43340">
    <property type="entry name" value="HYPOXANTHINE-GUANINE PHOSPHORIBOSYLTRANSFERASE"/>
    <property type="match status" value="1"/>
</dbReference>
<gene>
    <name evidence="15" type="ORF">EG68_05010</name>
</gene>
<dbReference type="InterPro" id="IPR029057">
    <property type="entry name" value="PRTase-like"/>
</dbReference>
<dbReference type="Gene3D" id="3.40.50.2020">
    <property type="match status" value="1"/>
</dbReference>
<dbReference type="PANTHER" id="PTHR43340:SF1">
    <property type="entry name" value="HYPOXANTHINE PHOSPHORIBOSYLTRANSFERASE"/>
    <property type="match status" value="1"/>
</dbReference>
<dbReference type="SUPFAM" id="SSF53271">
    <property type="entry name" value="PRTase-like"/>
    <property type="match status" value="1"/>
</dbReference>
<keyword evidence="8 13" id="KW-0808">Transferase</keyword>
<dbReference type="CDD" id="cd06223">
    <property type="entry name" value="PRTases_typeI"/>
    <property type="match status" value="1"/>
</dbReference>
<keyword evidence="11 13" id="KW-0547">Nucleotide-binding</keyword>
<comment type="catalytic activity">
    <reaction evidence="13">
        <text>IMP + diphosphate = hypoxanthine + 5-phospho-alpha-D-ribose 1-diphosphate</text>
        <dbReference type="Rhea" id="RHEA:17973"/>
        <dbReference type="ChEBI" id="CHEBI:17368"/>
        <dbReference type="ChEBI" id="CHEBI:33019"/>
        <dbReference type="ChEBI" id="CHEBI:58017"/>
        <dbReference type="ChEBI" id="CHEBI:58053"/>
        <dbReference type="EC" id="2.4.2.8"/>
    </reaction>
</comment>
<dbReference type="GO" id="GO:0000166">
    <property type="term" value="F:nucleotide binding"/>
    <property type="evidence" value="ECO:0007669"/>
    <property type="project" value="UniProtKB-KW"/>
</dbReference>
<evidence type="ECO:0000256" key="3">
    <source>
        <dbReference type="ARBA" id="ARBA00004669"/>
    </source>
</evidence>
<evidence type="ECO:0000256" key="5">
    <source>
        <dbReference type="ARBA" id="ARBA00011895"/>
    </source>
</evidence>
<dbReference type="AlphaFoldDB" id="A0A8S9YW75"/>
<dbReference type="InterPro" id="IPR050408">
    <property type="entry name" value="HGPRT"/>
</dbReference>
<evidence type="ECO:0000256" key="13">
    <source>
        <dbReference type="RuleBase" id="RU364099"/>
    </source>
</evidence>
<dbReference type="GO" id="GO:0000287">
    <property type="term" value="F:magnesium ion binding"/>
    <property type="evidence" value="ECO:0007669"/>
    <property type="project" value="TreeGrafter"/>
</dbReference>
<dbReference type="GO" id="GO:0006178">
    <property type="term" value="P:guanine salvage"/>
    <property type="evidence" value="ECO:0007669"/>
    <property type="project" value="TreeGrafter"/>
</dbReference>
<dbReference type="GO" id="GO:0004422">
    <property type="term" value="F:hypoxanthine phosphoribosyltransferase activity"/>
    <property type="evidence" value="ECO:0007669"/>
    <property type="project" value="InterPro"/>
</dbReference>
<reference evidence="15" key="1">
    <citation type="submission" date="2019-07" db="EMBL/GenBank/DDBJ databases">
        <title>Annotation for the trematode Paragonimus miyazaki's.</title>
        <authorList>
            <person name="Choi Y.-J."/>
        </authorList>
    </citation>
    <scope>NUCLEOTIDE SEQUENCE</scope>
    <source>
        <strain evidence="15">Japan</strain>
    </source>
</reference>
<dbReference type="InterPro" id="IPR005904">
    <property type="entry name" value="Hxn_phspho_trans"/>
</dbReference>
<comment type="subcellular location">
    <subcellularLocation>
        <location evidence="2 13">Cytoplasm</location>
    </subcellularLocation>
</comment>
<proteinExistence type="inferred from homology"/>
<dbReference type="GO" id="GO:0005829">
    <property type="term" value="C:cytosol"/>
    <property type="evidence" value="ECO:0007669"/>
    <property type="project" value="TreeGrafter"/>
</dbReference>
<keyword evidence="7 13" id="KW-0328">Glycosyltransferase</keyword>
<keyword evidence="9 13" id="KW-0479">Metal-binding</keyword>
<evidence type="ECO:0000256" key="11">
    <source>
        <dbReference type="ARBA" id="ARBA00022741"/>
    </source>
</evidence>
<evidence type="ECO:0000256" key="12">
    <source>
        <dbReference type="ARBA" id="ARBA00022842"/>
    </source>
</evidence>
<dbReference type="GO" id="GO:0006166">
    <property type="term" value="P:purine ribonucleoside salvage"/>
    <property type="evidence" value="ECO:0007669"/>
    <property type="project" value="UniProtKB-KW"/>
</dbReference>
<evidence type="ECO:0000259" key="14">
    <source>
        <dbReference type="Pfam" id="PF00156"/>
    </source>
</evidence>
<dbReference type="GO" id="GO:0046100">
    <property type="term" value="P:hypoxanthine metabolic process"/>
    <property type="evidence" value="ECO:0007669"/>
    <property type="project" value="TreeGrafter"/>
</dbReference>
<dbReference type="FunFam" id="3.40.50.2020:FF:000053">
    <property type="entry name" value="Hypoxanthine phosphoribosyltransferase"/>
    <property type="match status" value="1"/>
</dbReference>
<dbReference type="OrthoDB" id="9449045at2759"/>
<comment type="pathway">
    <text evidence="3 13">Purine metabolism; IMP biosynthesis via salvage pathway; IMP from hypoxanthine: step 1/1.</text>
</comment>
<keyword evidence="6 13" id="KW-0963">Cytoplasm</keyword>
<dbReference type="GO" id="GO:0032263">
    <property type="term" value="P:GMP salvage"/>
    <property type="evidence" value="ECO:0007669"/>
    <property type="project" value="TreeGrafter"/>
</dbReference>
<dbReference type="GO" id="GO:0032264">
    <property type="term" value="P:IMP salvage"/>
    <property type="evidence" value="ECO:0007669"/>
    <property type="project" value="TreeGrafter"/>
</dbReference>
<name>A0A8S9YW75_9TREM</name>
<keyword evidence="10 13" id="KW-0660">Purine salvage</keyword>
<evidence type="ECO:0000256" key="7">
    <source>
        <dbReference type="ARBA" id="ARBA00022676"/>
    </source>
</evidence>
<evidence type="ECO:0000313" key="15">
    <source>
        <dbReference type="EMBL" id="KAF7257626.1"/>
    </source>
</evidence>
<dbReference type="Proteomes" id="UP000822476">
    <property type="component" value="Unassembled WGS sequence"/>
</dbReference>
<dbReference type="NCBIfam" id="TIGR01203">
    <property type="entry name" value="HGPRTase"/>
    <property type="match status" value="1"/>
</dbReference>
<keyword evidence="16" id="KW-1185">Reference proteome</keyword>